<evidence type="ECO:0000256" key="1">
    <source>
        <dbReference type="SAM" id="MobiDB-lite"/>
    </source>
</evidence>
<dbReference type="Gene3D" id="1.25.10.10">
    <property type="entry name" value="Leucine-rich Repeat Variant"/>
    <property type="match status" value="1"/>
</dbReference>
<dbReference type="SMART" id="SM00220">
    <property type="entry name" value="S_TKc"/>
    <property type="match status" value="1"/>
</dbReference>
<dbReference type="InterPro" id="IPR011009">
    <property type="entry name" value="Kinase-like_dom_sf"/>
</dbReference>
<reference evidence="3" key="1">
    <citation type="submission" date="2022-11" db="EMBL/GenBank/DDBJ databases">
        <authorList>
            <person name="Petersen C."/>
        </authorList>
    </citation>
    <scope>NUCLEOTIDE SEQUENCE</scope>
    <source>
        <strain evidence="3">IBT 30761</strain>
    </source>
</reference>
<dbReference type="GO" id="GO:0005737">
    <property type="term" value="C:cytoplasm"/>
    <property type="evidence" value="ECO:0007669"/>
    <property type="project" value="TreeGrafter"/>
</dbReference>
<dbReference type="Gene3D" id="1.10.510.10">
    <property type="entry name" value="Transferase(Phosphotransferase) domain 1"/>
    <property type="match status" value="1"/>
</dbReference>
<dbReference type="Proteomes" id="UP001149074">
    <property type="component" value="Unassembled WGS sequence"/>
</dbReference>
<dbReference type="GeneID" id="81357507"/>
<dbReference type="GO" id="GO:0006409">
    <property type="term" value="P:tRNA export from nucleus"/>
    <property type="evidence" value="ECO:0007669"/>
    <property type="project" value="TreeGrafter"/>
</dbReference>
<dbReference type="InterPro" id="IPR000719">
    <property type="entry name" value="Prot_kinase_dom"/>
</dbReference>
<sequence>MDFLKSAVASAIAKGSSFPFSLSDRVDIGDSIWTLHNGTKRDDGSACSVFTFDLAANKSRAPLARNAIRKSRTLRHPGVIKVFDTIETETNLYIVTERVAPLEWQVKRRSLSEETTKWGLYGVSSTLKFINEDASSVHGAVRAASVYTSESGEWKLGGFDILSSMKEDDAIIYTYGNLVPDSHRYTPPEVVKGGWDVIKRHPLAAVDAYGLGILIFEVFNGHFSGGDQAGKTTNIPPSMQQSYKRLCTANPKLRLSPAHFVEQGKKHGGFFQTSLIRLTEDMESLGLKSDAEREEFINELDTLSDDFPEDFFKMKVLPELLKSVEFGGGGPKVLSATLKIGSKLSADEFNAKLTPVIVRLFSNPDRALRVCLLDNLPLMIDNLSQKVVNDKIFPPMTSGFTDVAPVVREQTVKAVLSVINKLSDRVINGELLKFLARTANDEQPGIRTNTTICLGRIAKNLSQGTRSKVLIAAFTRAIRDPFVHARNAGLLALSATIDVFTEEDCAGKILPAICPALLDKEKLIRDQANKTLDLYIQRVRKFGNTMADTILPQTTPAEPNKADTSGARIGTSSDKSWAGWAISSFTNKLAAADGEIEPTAASKSAETEATRSASVPRPAKSSPSTQLELPKETTPRPAAQPLGRSLSDRPVPVVQHEADEGDDVFDAWGAMDDDDNEDDSFSAAVASPKPSSPDPFANKPTAKPFDDGGEPDFAGWLAAKNQSKAKKPLPKGLSKVASTNTAPTKSTVAAAKPRTTTPAKTIDTKPKDEDEDDGWGAWD</sequence>
<dbReference type="InterPro" id="IPR051177">
    <property type="entry name" value="CIK-Related_Protein"/>
</dbReference>
<reference evidence="3" key="2">
    <citation type="journal article" date="2023" name="IMA Fungus">
        <title>Comparative genomic study of the Penicillium genus elucidates a diverse pangenome and 15 lateral gene transfer events.</title>
        <authorList>
            <person name="Petersen C."/>
            <person name="Sorensen T."/>
            <person name="Nielsen M.R."/>
            <person name="Sondergaard T.E."/>
            <person name="Sorensen J.L."/>
            <person name="Fitzpatrick D.A."/>
            <person name="Frisvad J.C."/>
            <person name="Nielsen K.L."/>
        </authorList>
    </citation>
    <scope>NUCLEOTIDE SEQUENCE</scope>
    <source>
        <strain evidence="3">IBT 30761</strain>
    </source>
</reference>
<protein>
    <recommendedName>
        <fullName evidence="2">Protein kinase domain-containing protein</fullName>
    </recommendedName>
</protein>
<dbReference type="EMBL" id="JAPQKI010000005">
    <property type="protein sequence ID" value="KAJ5099033.1"/>
    <property type="molecule type" value="Genomic_DNA"/>
</dbReference>
<name>A0A9W9FF14_9EURO</name>
<dbReference type="InterPro" id="IPR016024">
    <property type="entry name" value="ARM-type_fold"/>
</dbReference>
<feature type="compositionally biased region" description="Low complexity" evidence="1">
    <location>
        <begin position="749"/>
        <end position="761"/>
    </location>
</feature>
<dbReference type="SUPFAM" id="SSF56112">
    <property type="entry name" value="Protein kinase-like (PK-like)"/>
    <property type="match status" value="1"/>
</dbReference>
<dbReference type="AlphaFoldDB" id="A0A9W9FF14"/>
<feature type="domain" description="Protein kinase" evidence="2">
    <location>
        <begin position="6"/>
        <end position="312"/>
    </location>
</feature>
<dbReference type="OrthoDB" id="447103at2759"/>
<feature type="region of interest" description="Disordered" evidence="1">
    <location>
        <begin position="550"/>
        <end position="573"/>
    </location>
</feature>
<dbReference type="PANTHER" id="PTHR12984">
    <property type="entry name" value="SCY1-RELATED S/T PROTEIN KINASE-LIKE"/>
    <property type="match status" value="1"/>
</dbReference>
<feature type="compositionally biased region" description="Polar residues" evidence="1">
    <location>
        <begin position="736"/>
        <end position="747"/>
    </location>
</feature>
<gene>
    <name evidence="3" type="ORF">N7532_006034</name>
</gene>
<dbReference type="PROSITE" id="PS50011">
    <property type="entry name" value="PROTEIN_KINASE_DOM"/>
    <property type="match status" value="1"/>
</dbReference>
<proteinExistence type="predicted"/>
<dbReference type="GO" id="GO:0004672">
    <property type="term" value="F:protein kinase activity"/>
    <property type="evidence" value="ECO:0007669"/>
    <property type="project" value="InterPro"/>
</dbReference>
<dbReference type="SUPFAM" id="SSF48371">
    <property type="entry name" value="ARM repeat"/>
    <property type="match status" value="1"/>
</dbReference>
<dbReference type="RefSeq" id="XP_056474687.1">
    <property type="nucleotide sequence ID" value="XM_056618528.1"/>
</dbReference>
<evidence type="ECO:0000259" key="2">
    <source>
        <dbReference type="PROSITE" id="PS50011"/>
    </source>
</evidence>
<organism evidence="3 4">
    <name type="scientific">Penicillium argentinense</name>
    <dbReference type="NCBI Taxonomy" id="1131581"/>
    <lineage>
        <taxon>Eukaryota</taxon>
        <taxon>Fungi</taxon>
        <taxon>Dikarya</taxon>
        <taxon>Ascomycota</taxon>
        <taxon>Pezizomycotina</taxon>
        <taxon>Eurotiomycetes</taxon>
        <taxon>Eurotiomycetidae</taxon>
        <taxon>Eurotiales</taxon>
        <taxon>Aspergillaceae</taxon>
        <taxon>Penicillium</taxon>
    </lineage>
</organism>
<dbReference type="Pfam" id="PF12717">
    <property type="entry name" value="Cnd1"/>
    <property type="match status" value="1"/>
</dbReference>
<dbReference type="GO" id="GO:0005524">
    <property type="term" value="F:ATP binding"/>
    <property type="evidence" value="ECO:0007669"/>
    <property type="project" value="InterPro"/>
</dbReference>
<feature type="compositionally biased region" description="Acidic residues" evidence="1">
    <location>
        <begin position="769"/>
        <end position="779"/>
    </location>
</feature>
<evidence type="ECO:0000313" key="3">
    <source>
        <dbReference type="EMBL" id="KAJ5099033.1"/>
    </source>
</evidence>
<feature type="compositionally biased region" description="Acidic residues" evidence="1">
    <location>
        <begin position="659"/>
        <end position="680"/>
    </location>
</feature>
<dbReference type="Pfam" id="PF00069">
    <property type="entry name" value="Pkinase"/>
    <property type="match status" value="1"/>
</dbReference>
<feature type="region of interest" description="Disordered" evidence="1">
    <location>
        <begin position="597"/>
        <end position="779"/>
    </location>
</feature>
<keyword evidence="4" id="KW-1185">Reference proteome</keyword>
<accession>A0A9W9FF14</accession>
<dbReference type="InterPro" id="IPR032682">
    <property type="entry name" value="Cnd1_C"/>
</dbReference>
<evidence type="ECO:0000313" key="4">
    <source>
        <dbReference type="Proteomes" id="UP001149074"/>
    </source>
</evidence>
<dbReference type="PANTHER" id="PTHR12984:SF3">
    <property type="entry name" value="N-TERMINAL KINASE-LIKE PROTEIN"/>
    <property type="match status" value="1"/>
</dbReference>
<dbReference type="InterPro" id="IPR011989">
    <property type="entry name" value="ARM-like"/>
</dbReference>
<comment type="caution">
    <text evidence="3">The sequence shown here is derived from an EMBL/GenBank/DDBJ whole genome shotgun (WGS) entry which is preliminary data.</text>
</comment>
<dbReference type="Gene3D" id="3.30.200.20">
    <property type="entry name" value="Phosphorylase Kinase, domain 1"/>
    <property type="match status" value="1"/>
</dbReference>